<feature type="compositionally biased region" description="Low complexity" evidence="1">
    <location>
        <begin position="141"/>
        <end position="150"/>
    </location>
</feature>
<feature type="compositionally biased region" description="Acidic residues" evidence="1">
    <location>
        <begin position="273"/>
        <end position="286"/>
    </location>
</feature>
<dbReference type="Proteomes" id="UP000199069">
    <property type="component" value="Unassembled WGS sequence"/>
</dbReference>
<dbReference type="EMBL" id="CWKI01000010">
    <property type="protein sequence ID" value="CTR09617.1"/>
    <property type="molecule type" value="Genomic_DNA"/>
</dbReference>
<keyword evidence="3" id="KW-1185">Reference proteome</keyword>
<sequence length="378" mass="40505">MDANSLDKSCTALDAAVRRYDTLNGWADFHDVSSRTSTSFDASLDILHPTWDHVLGRLEQRFCRAEEVKAEDIEGGTSGARMVVRVLQRTAGFADTKEVLECSVWLAALLGAVSNAALDIAESQRRSPSASPTPTPHDFFATRNSRTATPTPTPAPEAGPSGEKKKAFFAAVPPTPQSVPAKRRASRALDLDLEPVPYSLGGKGKGKARTIELNDEDDEIVFVSDMERRSRSCAPEVQPQPRVKREKKDEGEASLHADSGAGSPELGGAEGGGEQEEEEAQNDGDGEPSIAAEVLGKRARPPPGYHAGLDRSITPPAGGAEAFDARSPLRCSGKAAKSPTKMGKGAKKDEPDPSQPSLYSFCRPTHRQGTPRPWLKRS</sequence>
<feature type="compositionally biased region" description="Basic and acidic residues" evidence="1">
    <location>
        <begin position="246"/>
        <end position="255"/>
    </location>
</feature>
<feature type="region of interest" description="Disordered" evidence="1">
    <location>
        <begin position="124"/>
        <end position="163"/>
    </location>
</feature>
<evidence type="ECO:0000313" key="3">
    <source>
        <dbReference type="Proteomes" id="UP000199069"/>
    </source>
</evidence>
<feature type="region of interest" description="Disordered" evidence="1">
    <location>
        <begin position="225"/>
        <end position="378"/>
    </location>
</feature>
<dbReference type="AlphaFoldDB" id="A0A0K3CLN3"/>
<gene>
    <name evidence="2" type="primary">FGENESH: predicted gene_10.315</name>
    <name evidence="2" type="ORF">BN2166_0054780</name>
</gene>
<evidence type="ECO:0000313" key="2">
    <source>
        <dbReference type="EMBL" id="CTR09617.1"/>
    </source>
</evidence>
<proteinExistence type="predicted"/>
<name>A0A0K3CLN3_RHOTO</name>
<accession>A0A0K3CLN3</accession>
<organism evidence="2 3">
    <name type="scientific">Rhodotorula toruloides</name>
    <name type="common">Yeast</name>
    <name type="synonym">Rhodosporidium toruloides</name>
    <dbReference type="NCBI Taxonomy" id="5286"/>
    <lineage>
        <taxon>Eukaryota</taxon>
        <taxon>Fungi</taxon>
        <taxon>Dikarya</taxon>
        <taxon>Basidiomycota</taxon>
        <taxon>Pucciniomycotina</taxon>
        <taxon>Microbotryomycetes</taxon>
        <taxon>Sporidiobolales</taxon>
        <taxon>Sporidiobolaceae</taxon>
        <taxon>Rhodotorula</taxon>
    </lineage>
</organism>
<evidence type="ECO:0000256" key="1">
    <source>
        <dbReference type="SAM" id="MobiDB-lite"/>
    </source>
</evidence>
<reference evidence="2 3" key="1">
    <citation type="submission" date="2015-07" db="EMBL/GenBank/DDBJ databases">
        <authorList>
            <person name="Cajimat M.N.B."/>
            <person name="Milazzo M.L."/>
            <person name="Fulhorst C.F."/>
        </authorList>
    </citation>
    <scope>NUCLEOTIDE SEQUENCE [LARGE SCALE GENOMIC DNA]</scope>
    <source>
        <strain evidence="2">Single colony</strain>
    </source>
</reference>
<protein>
    <submittedName>
        <fullName evidence="2">Uncharacterized protein</fullName>
    </submittedName>
</protein>